<dbReference type="Proteomes" id="UP001306508">
    <property type="component" value="Unassembled WGS sequence"/>
</dbReference>
<dbReference type="Pfam" id="PF17800">
    <property type="entry name" value="NPL"/>
    <property type="match status" value="1"/>
</dbReference>
<evidence type="ECO:0000259" key="1">
    <source>
        <dbReference type="Pfam" id="PF17800"/>
    </source>
</evidence>
<accession>A0AAN8A8Q3</accession>
<gene>
    <name evidence="2" type="ORF">RI543_001655</name>
</gene>
<keyword evidence="3" id="KW-1185">Reference proteome</keyword>
<reference evidence="3" key="1">
    <citation type="submission" date="2023-07" db="EMBL/GenBank/DDBJ databases">
        <title>A draft genome of Kazachstania heterogenica Y-27499.</title>
        <authorList>
            <person name="Donic C."/>
            <person name="Kralova J.S."/>
            <person name="Fidel L."/>
            <person name="Ben-Dor S."/>
            <person name="Jung S."/>
        </authorList>
    </citation>
    <scope>NUCLEOTIDE SEQUENCE [LARGE SCALE GENOMIC DNA]</scope>
    <source>
        <strain evidence="3">Y27499</strain>
    </source>
</reference>
<dbReference type="AlphaFoldDB" id="A0AAN8A8Q3"/>
<evidence type="ECO:0000313" key="3">
    <source>
        <dbReference type="Proteomes" id="UP001306508"/>
    </source>
</evidence>
<evidence type="ECO:0000313" key="2">
    <source>
        <dbReference type="EMBL" id="KAK5780536.1"/>
    </source>
</evidence>
<protein>
    <recommendedName>
        <fullName evidence="1">Nucleoplasmin-like domain-containing protein</fullName>
    </recommendedName>
</protein>
<name>A0AAN8A8Q3_9SACH</name>
<proteinExistence type="predicted"/>
<dbReference type="EMBL" id="JAWIZZ010000040">
    <property type="protein sequence ID" value="KAK5780536.1"/>
    <property type="molecule type" value="Genomic_DNA"/>
</dbReference>
<sequence>MVSGTSFQIYLEPDLPKSLFDLLESDDLSSILKDEQSVQIKIKLVSIDPEELIPNEKAEKEVDHTTNPDLSSLYLVRYTGSGNSGLNELEDILVYLEKMKEENGEEIEDKDNMEDHQVDEFQEYVIANLGTKRPLTSQYKMDLTFTKETDDDVQLVVRGPRGMFITGAYILN</sequence>
<organism evidence="2 3">
    <name type="scientific">Arxiozyma heterogenica</name>
    <dbReference type="NCBI Taxonomy" id="278026"/>
    <lineage>
        <taxon>Eukaryota</taxon>
        <taxon>Fungi</taxon>
        <taxon>Dikarya</taxon>
        <taxon>Ascomycota</taxon>
        <taxon>Saccharomycotina</taxon>
        <taxon>Saccharomycetes</taxon>
        <taxon>Saccharomycetales</taxon>
        <taxon>Saccharomycetaceae</taxon>
        <taxon>Arxiozyma</taxon>
    </lineage>
</organism>
<comment type="caution">
    <text evidence="2">The sequence shown here is derived from an EMBL/GenBank/DDBJ whole genome shotgun (WGS) entry which is preliminary data.</text>
</comment>
<feature type="domain" description="Nucleoplasmin-like" evidence="1">
    <location>
        <begin position="39"/>
        <end position="170"/>
    </location>
</feature>
<dbReference type="InterPro" id="IPR041232">
    <property type="entry name" value="NPL"/>
</dbReference>